<evidence type="ECO:0000256" key="1">
    <source>
        <dbReference type="SAM" id="Phobius"/>
    </source>
</evidence>
<evidence type="ECO:0000313" key="3">
    <source>
        <dbReference type="Proteomes" id="UP000229401"/>
    </source>
</evidence>
<gene>
    <name evidence="2" type="ORF">COY87_04200</name>
</gene>
<comment type="caution">
    <text evidence="2">The sequence shown here is derived from an EMBL/GenBank/DDBJ whole genome shotgun (WGS) entry which is preliminary data.</text>
</comment>
<evidence type="ECO:0008006" key="4">
    <source>
        <dbReference type="Google" id="ProtNLM"/>
    </source>
</evidence>
<reference evidence="3" key="1">
    <citation type="submission" date="2017-09" db="EMBL/GenBank/DDBJ databases">
        <title>Depth-based differentiation of microbial function through sediment-hosted aquifers and enrichment of novel symbionts in the deep terrestrial subsurface.</title>
        <authorList>
            <person name="Probst A.J."/>
            <person name="Ladd B."/>
            <person name="Jarett J.K."/>
            <person name="Geller-Mcgrath D.E."/>
            <person name="Sieber C.M.K."/>
            <person name="Emerson J.B."/>
            <person name="Anantharaman K."/>
            <person name="Thomas B.C."/>
            <person name="Malmstrom R."/>
            <person name="Stieglmeier M."/>
            <person name="Klingl A."/>
            <person name="Woyke T."/>
            <person name="Ryan C.M."/>
            <person name="Banfield J.F."/>
        </authorList>
    </citation>
    <scope>NUCLEOTIDE SEQUENCE [LARGE SCALE GENOMIC DNA]</scope>
</reference>
<dbReference type="AlphaFoldDB" id="A0A2M7QIG2"/>
<dbReference type="EMBL" id="PFLI01000139">
    <property type="protein sequence ID" value="PIY71818.1"/>
    <property type="molecule type" value="Genomic_DNA"/>
</dbReference>
<dbReference type="Proteomes" id="UP000229401">
    <property type="component" value="Unassembled WGS sequence"/>
</dbReference>
<proteinExistence type="predicted"/>
<feature type="transmembrane region" description="Helical" evidence="1">
    <location>
        <begin position="20"/>
        <end position="53"/>
    </location>
</feature>
<protein>
    <recommendedName>
        <fullName evidence="4">DUF3096 domain-containing protein</fullName>
    </recommendedName>
</protein>
<sequence>MPKKKTEEIPDPLENLKEILGFIIALLSIFFTKIFPLFALGLLFLLGVVYFIFKLLGLT</sequence>
<keyword evidence="1" id="KW-0472">Membrane</keyword>
<accession>A0A2M7QIG2</accession>
<organism evidence="2 3">
    <name type="scientific">Candidatus Roizmanbacteria bacterium CG_4_10_14_0_8_um_filter_33_9</name>
    <dbReference type="NCBI Taxonomy" id="1974826"/>
    <lineage>
        <taxon>Bacteria</taxon>
        <taxon>Candidatus Roizmaniibacteriota</taxon>
    </lineage>
</organism>
<keyword evidence="1" id="KW-0812">Transmembrane</keyword>
<evidence type="ECO:0000313" key="2">
    <source>
        <dbReference type="EMBL" id="PIY71818.1"/>
    </source>
</evidence>
<name>A0A2M7QIG2_9BACT</name>
<keyword evidence="1" id="KW-1133">Transmembrane helix</keyword>